<accession>A0AAQ1JXM8</accession>
<proteinExistence type="predicted"/>
<feature type="chain" id="PRO_5042930758" description="DUF4148 domain-containing protein" evidence="1">
    <location>
        <begin position="22"/>
        <end position="132"/>
    </location>
</feature>
<protein>
    <recommendedName>
        <fullName evidence="4">DUF4148 domain-containing protein</fullName>
    </recommendedName>
</protein>
<organism evidence="2 3">
    <name type="scientific">Paraburkholderia tropica</name>
    <dbReference type="NCBI Taxonomy" id="92647"/>
    <lineage>
        <taxon>Bacteria</taxon>
        <taxon>Pseudomonadati</taxon>
        <taxon>Pseudomonadota</taxon>
        <taxon>Betaproteobacteria</taxon>
        <taxon>Burkholderiales</taxon>
        <taxon>Burkholderiaceae</taxon>
        <taxon>Paraburkholderia</taxon>
    </lineage>
</organism>
<dbReference type="GeneID" id="61306321"/>
<evidence type="ECO:0000313" key="3">
    <source>
        <dbReference type="Proteomes" id="UP000183529"/>
    </source>
</evidence>
<evidence type="ECO:0000313" key="2">
    <source>
        <dbReference type="EMBL" id="SEK12777.1"/>
    </source>
</evidence>
<dbReference type="Pfam" id="PF13663">
    <property type="entry name" value="DUF4148"/>
    <property type="match status" value="1"/>
</dbReference>
<evidence type="ECO:0008006" key="4">
    <source>
        <dbReference type="Google" id="ProtNLM"/>
    </source>
</evidence>
<reference evidence="2 3" key="1">
    <citation type="submission" date="2016-10" db="EMBL/GenBank/DDBJ databases">
        <authorList>
            <person name="Varghese N."/>
            <person name="Submissions S."/>
        </authorList>
    </citation>
    <scope>NUCLEOTIDE SEQUENCE [LARGE SCALE GENOMIC DNA]</scope>
    <source>
        <strain evidence="2 3">LMG 22274</strain>
    </source>
</reference>
<comment type="caution">
    <text evidence="2">The sequence shown here is derived from an EMBL/GenBank/DDBJ whole genome shotgun (WGS) entry which is preliminary data.</text>
</comment>
<dbReference type="RefSeq" id="WP_074986962.1">
    <property type="nucleotide sequence ID" value="NZ_CADFGN010000001.1"/>
</dbReference>
<keyword evidence="1" id="KW-0732">Signal</keyword>
<dbReference type="AlphaFoldDB" id="A0AAQ1JXM8"/>
<sequence length="132" mass="13604">MNLVRTLVAAAVVAVPALSFAAQPAQQGLTRAQVRAELVQLQQAGYRQSSDNNQYPVHLQAALARIAASQDVAHVNAPSHDADANAVQTSFGGVTSGSSASGSHVKPAHATLHDFSGAQADQVGLEPIYAHS</sequence>
<evidence type="ECO:0000256" key="1">
    <source>
        <dbReference type="SAM" id="SignalP"/>
    </source>
</evidence>
<dbReference type="InterPro" id="IPR025421">
    <property type="entry name" value="DUF4148"/>
</dbReference>
<feature type="signal peptide" evidence="1">
    <location>
        <begin position="1"/>
        <end position="21"/>
    </location>
</feature>
<gene>
    <name evidence="2" type="ORF">SAMN05216550_122127</name>
</gene>
<name>A0AAQ1JXM8_9BURK</name>
<dbReference type="Proteomes" id="UP000183529">
    <property type="component" value="Unassembled WGS sequence"/>
</dbReference>
<dbReference type="EMBL" id="FNZM01000022">
    <property type="protein sequence ID" value="SEK12777.1"/>
    <property type="molecule type" value="Genomic_DNA"/>
</dbReference>